<name>A0A1L8W9P7_9ENTE</name>
<protein>
    <submittedName>
        <fullName evidence="1">Uncharacterized protein</fullName>
    </submittedName>
</protein>
<dbReference type="Proteomes" id="UP000182152">
    <property type="component" value="Unassembled WGS sequence"/>
</dbReference>
<evidence type="ECO:0000313" key="2">
    <source>
        <dbReference type="Proteomes" id="UP000182152"/>
    </source>
</evidence>
<keyword evidence="2" id="KW-1185">Reference proteome</keyword>
<dbReference type="EMBL" id="JXLB01000031">
    <property type="protein sequence ID" value="OJG77761.1"/>
    <property type="molecule type" value="Genomic_DNA"/>
</dbReference>
<comment type="caution">
    <text evidence="1">The sequence shown here is derived from an EMBL/GenBank/DDBJ whole genome shotgun (WGS) entry which is preliminary data.</text>
</comment>
<evidence type="ECO:0000313" key="1">
    <source>
        <dbReference type="EMBL" id="OJG77761.1"/>
    </source>
</evidence>
<accession>A0A1L8W9P7</accession>
<reference evidence="1 2" key="1">
    <citation type="submission" date="2014-12" db="EMBL/GenBank/DDBJ databases">
        <title>Draft genome sequences of 29 type strains of Enterococci.</title>
        <authorList>
            <person name="Zhong Z."/>
            <person name="Sun Z."/>
            <person name="Liu W."/>
            <person name="Zhang W."/>
            <person name="Zhang H."/>
        </authorList>
    </citation>
    <scope>NUCLEOTIDE SEQUENCE [LARGE SCALE GENOMIC DNA]</scope>
    <source>
        <strain evidence="1 2">DSM 15687</strain>
    </source>
</reference>
<sequence length="90" mass="10533">MALFITLSCIFFVSYGNMYLLKAEKHSNQEILLLRKLYEDVKTYRIYHTLPTRIIEGPKSQTILITKKEKIQKVKITEGEKVIEIAKISE</sequence>
<proteinExistence type="predicted"/>
<dbReference type="STRING" id="150033.RV14_GL001500"/>
<dbReference type="AlphaFoldDB" id="A0A1L8W9P7"/>
<organism evidence="1 2">
    <name type="scientific">Enterococcus ratti</name>
    <dbReference type="NCBI Taxonomy" id="150033"/>
    <lineage>
        <taxon>Bacteria</taxon>
        <taxon>Bacillati</taxon>
        <taxon>Bacillota</taxon>
        <taxon>Bacilli</taxon>
        <taxon>Lactobacillales</taxon>
        <taxon>Enterococcaceae</taxon>
        <taxon>Enterococcus</taxon>
    </lineage>
</organism>
<gene>
    <name evidence="1" type="ORF">RV14_GL001500</name>
</gene>